<feature type="binding site" evidence="4">
    <location>
        <position position="220"/>
    </location>
    <ligand>
        <name>pyridoxal 5'-phosphate</name>
        <dbReference type="ChEBI" id="CHEBI:597326"/>
    </ligand>
</feature>
<comment type="catalytic activity">
    <reaction evidence="6">
        <text>3-hydroxy-L-kynurenine + H2O = 3-hydroxyanthranilate + L-alanine + H(+)</text>
        <dbReference type="Rhea" id="RHEA:25143"/>
        <dbReference type="ChEBI" id="CHEBI:15377"/>
        <dbReference type="ChEBI" id="CHEBI:15378"/>
        <dbReference type="ChEBI" id="CHEBI:36559"/>
        <dbReference type="ChEBI" id="CHEBI:57972"/>
        <dbReference type="ChEBI" id="CHEBI:58125"/>
        <dbReference type="EC" id="3.7.1.3"/>
    </reaction>
</comment>
<dbReference type="GO" id="GO:0019441">
    <property type="term" value="P:L-tryptophan catabolic process to kynurenine"/>
    <property type="evidence" value="ECO:0007669"/>
    <property type="project" value="TreeGrafter"/>
</dbReference>
<evidence type="ECO:0000256" key="3">
    <source>
        <dbReference type="ARBA" id="ARBA00022898"/>
    </source>
</evidence>
<comment type="cofactor">
    <cofactor evidence="4 6">
        <name>pyridoxal 5'-phosphate</name>
        <dbReference type="ChEBI" id="CHEBI:597326"/>
    </cofactor>
</comment>
<evidence type="ECO:0000256" key="4">
    <source>
        <dbReference type="HAMAP-Rule" id="MF_01970"/>
    </source>
</evidence>
<dbReference type="OrthoDB" id="9812626at2"/>
<dbReference type="Proteomes" id="UP000182258">
    <property type="component" value="Unassembled WGS sequence"/>
</dbReference>
<feature type="binding site" evidence="4">
    <location>
        <begin position="124"/>
        <end position="127"/>
    </location>
    <ligand>
        <name>pyridoxal 5'-phosphate</name>
        <dbReference type="ChEBI" id="CHEBI:597326"/>
    </ligand>
</feature>
<keyword evidence="2 4" id="KW-0378">Hydrolase</keyword>
<evidence type="ECO:0000256" key="1">
    <source>
        <dbReference type="ARBA" id="ARBA00022642"/>
    </source>
</evidence>
<feature type="binding site" evidence="4">
    <location>
        <position position="166"/>
    </location>
    <ligand>
        <name>pyridoxal 5'-phosphate</name>
        <dbReference type="ChEBI" id="CHEBI:597326"/>
    </ligand>
</feature>
<comment type="pathway">
    <text evidence="4 6">Cofactor biosynthesis; NAD(+) biosynthesis; quinolinate from L-kynurenine: step 2/3.</text>
</comment>
<gene>
    <name evidence="4" type="primary">kynU</name>
    <name evidence="7" type="ORF">SAMN04488059_1375</name>
</gene>
<dbReference type="GO" id="GO:0019805">
    <property type="term" value="P:quinolinate biosynthetic process"/>
    <property type="evidence" value="ECO:0007669"/>
    <property type="project" value="UniProtKB-UniRule"/>
</dbReference>
<dbReference type="UniPathway" id="UPA00253">
    <property type="reaction ID" value="UER00329"/>
</dbReference>
<dbReference type="NCBIfam" id="TIGR01814">
    <property type="entry name" value="kynureninase"/>
    <property type="match status" value="1"/>
</dbReference>
<feature type="binding site" evidence="4">
    <location>
        <position position="250"/>
    </location>
    <ligand>
        <name>pyridoxal 5'-phosphate</name>
        <dbReference type="ChEBI" id="CHEBI:597326"/>
    </ligand>
</feature>
<dbReference type="EMBL" id="FOMB01000037">
    <property type="protein sequence ID" value="SFD29157.1"/>
    <property type="molecule type" value="Genomic_DNA"/>
</dbReference>
<comment type="function">
    <text evidence="4 6">Catalyzes the cleavage of L-kynurenine (L-Kyn) and L-3-hydroxykynurenine (L-3OHKyn) into anthranilic acid (AA) and 3-hydroxyanthranilic acid (3-OHAA), respectively.</text>
</comment>
<dbReference type="InterPro" id="IPR015422">
    <property type="entry name" value="PyrdxlP-dep_Trfase_small"/>
</dbReference>
<feature type="modified residue" description="N6-(pyridoxal phosphate)lysine" evidence="4">
    <location>
        <position position="221"/>
    </location>
</feature>
<dbReference type="PIRSF" id="PIRSF038800">
    <property type="entry name" value="KYNU"/>
    <property type="match status" value="1"/>
</dbReference>
<dbReference type="InterPro" id="IPR015421">
    <property type="entry name" value="PyrdxlP-dep_Trfase_major"/>
</dbReference>
<dbReference type="UniPathway" id="UPA00334">
    <property type="reaction ID" value="UER00455"/>
</dbReference>
<comment type="similarity">
    <text evidence="4 6">Belongs to the kynureninase family.</text>
</comment>
<name>A0A1I1R4P9_9HYPH</name>
<dbReference type="GO" id="GO:0030170">
    <property type="term" value="F:pyridoxal phosphate binding"/>
    <property type="evidence" value="ECO:0007669"/>
    <property type="project" value="UniProtKB-UniRule"/>
</dbReference>
<dbReference type="GO" id="GO:0005737">
    <property type="term" value="C:cytoplasm"/>
    <property type="evidence" value="ECO:0007669"/>
    <property type="project" value="UniProtKB-UniRule"/>
</dbReference>
<dbReference type="RefSeq" id="WP_082102187.1">
    <property type="nucleotide sequence ID" value="NZ_FOMB01000037.1"/>
</dbReference>
<dbReference type="GO" id="GO:0043420">
    <property type="term" value="P:anthranilate metabolic process"/>
    <property type="evidence" value="ECO:0007669"/>
    <property type="project" value="TreeGrafter"/>
</dbReference>
<keyword evidence="3 4" id="KW-0663">Pyridoxal phosphate</keyword>
<organism evidence="7 8">
    <name type="scientific">Devosia psychrophila</name>
    <dbReference type="NCBI Taxonomy" id="728005"/>
    <lineage>
        <taxon>Bacteria</taxon>
        <taxon>Pseudomonadati</taxon>
        <taxon>Pseudomonadota</taxon>
        <taxon>Alphaproteobacteria</taxon>
        <taxon>Hyphomicrobiales</taxon>
        <taxon>Devosiaceae</taxon>
        <taxon>Devosia</taxon>
    </lineage>
</organism>
<protein>
    <recommendedName>
        <fullName evidence="4 5">Kynureninase</fullName>
        <ecNumber evidence="4 5">3.7.1.3</ecNumber>
    </recommendedName>
    <alternativeName>
        <fullName evidence="4">L-kynurenine hydrolase</fullName>
    </alternativeName>
</protein>
<proteinExistence type="inferred from homology"/>
<feature type="binding site" evidence="4">
    <location>
        <position position="198"/>
    </location>
    <ligand>
        <name>pyridoxal 5'-phosphate</name>
        <dbReference type="ChEBI" id="CHEBI:597326"/>
    </ligand>
</feature>
<dbReference type="GO" id="GO:0097053">
    <property type="term" value="P:L-kynurenine catabolic process"/>
    <property type="evidence" value="ECO:0007669"/>
    <property type="project" value="UniProtKB-UniRule"/>
</dbReference>
<comment type="pathway">
    <text evidence="4 6">Amino-acid degradation; L-kynurenine degradation; L-alanine and anthranilate from L-kynurenine: step 1/1.</text>
</comment>
<accession>A0A1I1R4P9</accession>
<dbReference type="Gene3D" id="3.40.640.10">
    <property type="entry name" value="Type I PLP-dependent aspartate aminotransferase-like (Major domain)"/>
    <property type="match status" value="1"/>
</dbReference>
<comment type="catalytic activity">
    <reaction evidence="4 6">
        <text>L-kynurenine + H2O = anthranilate + L-alanine + H(+)</text>
        <dbReference type="Rhea" id="RHEA:16813"/>
        <dbReference type="ChEBI" id="CHEBI:15377"/>
        <dbReference type="ChEBI" id="CHEBI:15378"/>
        <dbReference type="ChEBI" id="CHEBI:16567"/>
        <dbReference type="ChEBI" id="CHEBI:57959"/>
        <dbReference type="ChEBI" id="CHEBI:57972"/>
        <dbReference type="EC" id="3.7.1.3"/>
    </reaction>
</comment>
<dbReference type="PANTHER" id="PTHR14084:SF0">
    <property type="entry name" value="KYNURENINASE"/>
    <property type="match status" value="1"/>
</dbReference>
<dbReference type="STRING" id="728005.SAMN04488059_1375"/>
<evidence type="ECO:0000256" key="2">
    <source>
        <dbReference type="ARBA" id="ARBA00022801"/>
    </source>
</evidence>
<evidence type="ECO:0000256" key="6">
    <source>
        <dbReference type="PIRNR" id="PIRNR038800"/>
    </source>
</evidence>
<evidence type="ECO:0000313" key="8">
    <source>
        <dbReference type="Proteomes" id="UP000182258"/>
    </source>
</evidence>
<feature type="binding site" evidence="4">
    <location>
        <position position="195"/>
    </location>
    <ligand>
        <name>pyridoxal 5'-phosphate</name>
        <dbReference type="ChEBI" id="CHEBI:597326"/>
    </ligand>
</feature>
<dbReference type="InterPro" id="IPR015424">
    <property type="entry name" value="PyrdxlP-dep_Trfase"/>
</dbReference>
<dbReference type="Pfam" id="PF22580">
    <property type="entry name" value="KYNU_C"/>
    <property type="match status" value="1"/>
</dbReference>
<feature type="binding site" evidence="4">
    <location>
        <position position="276"/>
    </location>
    <ligand>
        <name>pyridoxal 5'-phosphate</name>
        <dbReference type="ChEBI" id="CHEBI:597326"/>
    </ligand>
</feature>
<feature type="binding site" evidence="4">
    <location>
        <position position="97"/>
    </location>
    <ligand>
        <name>pyridoxal 5'-phosphate</name>
        <dbReference type="ChEBI" id="CHEBI:597326"/>
    </ligand>
</feature>
<reference evidence="7 8" key="1">
    <citation type="submission" date="2016-10" db="EMBL/GenBank/DDBJ databases">
        <authorList>
            <person name="de Groot N.N."/>
        </authorList>
    </citation>
    <scope>NUCLEOTIDE SEQUENCE [LARGE SCALE GENOMIC DNA]</scope>
    <source>
        <strain evidence="7 8">CGMCC 1.10210</strain>
    </source>
</reference>
<dbReference type="GO" id="GO:0030429">
    <property type="term" value="F:kynureninase activity"/>
    <property type="evidence" value="ECO:0007669"/>
    <property type="project" value="UniProtKB-UniRule"/>
</dbReference>
<dbReference type="HAMAP" id="MF_01970">
    <property type="entry name" value="Kynureninase"/>
    <property type="match status" value="1"/>
</dbReference>
<feature type="binding site" evidence="4">
    <location>
        <position position="96"/>
    </location>
    <ligand>
        <name>pyridoxal 5'-phosphate</name>
        <dbReference type="ChEBI" id="CHEBI:597326"/>
    </ligand>
</feature>
<evidence type="ECO:0000313" key="7">
    <source>
        <dbReference type="EMBL" id="SFD29157.1"/>
    </source>
</evidence>
<dbReference type="InterPro" id="IPR010111">
    <property type="entry name" value="Kynureninase"/>
</dbReference>
<dbReference type="AlphaFoldDB" id="A0A1I1R4P9"/>
<evidence type="ECO:0000256" key="5">
    <source>
        <dbReference type="NCBIfam" id="TIGR01814"/>
    </source>
</evidence>
<dbReference type="Gene3D" id="3.90.1150.10">
    <property type="entry name" value="Aspartate Aminotransferase, domain 1"/>
    <property type="match status" value="1"/>
</dbReference>
<dbReference type="EC" id="3.7.1.3" evidence="4 5"/>
<dbReference type="SUPFAM" id="SSF53383">
    <property type="entry name" value="PLP-dependent transferases"/>
    <property type="match status" value="1"/>
</dbReference>
<dbReference type="GO" id="GO:0009435">
    <property type="term" value="P:NAD+ biosynthetic process"/>
    <property type="evidence" value="ECO:0007669"/>
    <property type="project" value="UniProtKB-UniRule"/>
</dbReference>
<keyword evidence="1 4" id="KW-0662">Pyridine nucleotide biosynthesis</keyword>
<sequence>MSDAALPLNDSDLSALYRKDRFEMPEGLIYLDGNSLGPLPKTVPPRMADAVSRQWGNSLVKGWNEAGWFKLPSVVAAQLEPLIGAEPGSVAVGDSTSINLFKVLSAALKMSGSRRRILSDSGNFPSDLYIAEGLVSLVGSGFHLMALPSDKVEAAIGADVAVVMLTEVDYRTGQRRNMRSVTQAAHAAGALVIWDLSHSAGALPVRLADCNADFAVGCGYKFLNGGPGAPAFLYVAPRHAESLVPTLSGWMGHSAPFAFESSYRPASGIEKMQAGTPPILSLIAFSTALELFKDLDLEALHARSLQLGDLFIAEMARRCPYLELATPRDHRLRGSQVSFRHANGYEVMQALIARDVIGDFRSPDIIRFGITPLYISHDDIIRASATLEQILRDRLWDTDTYRVRAAVT</sequence>
<comment type="subunit">
    <text evidence="4 6">Homodimer.</text>
</comment>
<dbReference type="PANTHER" id="PTHR14084">
    <property type="entry name" value="KYNURENINASE"/>
    <property type="match status" value="1"/>
</dbReference>